<feature type="domain" description="Ice-binding protein C-terminal" evidence="2">
    <location>
        <begin position="206"/>
        <end position="230"/>
    </location>
</feature>
<evidence type="ECO:0000256" key="1">
    <source>
        <dbReference type="SAM" id="SignalP"/>
    </source>
</evidence>
<keyword evidence="4" id="KW-1185">Reference proteome</keyword>
<keyword evidence="1" id="KW-0732">Signal</keyword>
<dbReference type="NCBIfam" id="NF038128">
    <property type="entry name" value="choice_anch_J"/>
    <property type="match status" value="1"/>
</dbReference>
<evidence type="ECO:0000313" key="4">
    <source>
        <dbReference type="Proteomes" id="UP000593892"/>
    </source>
</evidence>
<dbReference type="NCBIfam" id="TIGR02595">
    <property type="entry name" value="PEP_CTERM"/>
    <property type="match status" value="1"/>
</dbReference>
<protein>
    <submittedName>
        <fullName evidence="3">PEP-CTERM sorting domain-containing protein</fullName>
    </submittedName>
</protein>
<dbReference type="KEGG" id="pfer:IRI77_02925"/>
<organism evidence="3 4">
    <name type="scientific">Paludibaculum fermentans</name>
    <dbReference type="NCBI Taxonomy" id="1473598"/>
    <lineage>
        <taxon>Bacteria</taxon>
        <taxon>Pseudomonadati</taxon>
        <taxon>Acidobacteriota</taxon>
        <taxon>Terriglobia</taxon>
        <taxon>Bryobacterales</taxon>
        <taxon>Bryobacteraceae</taxon>
        <taxon>Paludibaculum</taxon>
    </lineage>
</organism>
<proteinExistence type="predicted"/>
<dbReference type="RefSeq" id="WP_194450594.1">
    <property type="nucleotide sequence ID" value="NZ_CP063849.1"/>
</dbReference>
<dbReference type="Pfam" id="PF07589">
    <property type="entry name" value="PEP-CTERM"/>
    <property type="match status" value="1"/>
</dbReference>
<gene>
    <name evidence="3" type="ORF">IRI77_02925</name>
</gene>
<dbReference type="InterPro" id="IPR013424">
    <property type="entry name" value="Ice-binding_C"/>
</dbReference>
<dbReference type="EMBL" id="CP063849">
    <property type="protein sequence ID" value="QOY88931.1"/>
    <property type="molecule type" value="Genomic_DNA"/>
</dbReference>
<evidence type="ECO:0000313" key="3">
    <source>
        <dbReference type="EMBL" id="QOY88931.1"/>
    </source>
</evidence>
<evidence type="ECO:0000259" key="2">
    <source>
        <dbReference type="Pfam" id="PF07589"/>
    </source>
</evidence>
<dbReference type="AlphaFoldDB" id="A0A7S7NSK2"/>
<dbReference type="Proteomes" id="UP000593892">
    <property type="component" value="Chromosome"/>
</dbReference>
<feature type="signal peptide" evidence="1">
    <location>
        <begin position="1"/>
        <end position="22"/>
    </location>
</feature>
<reference evidence="3 4" key="1">
    <citation type="submission" date="2020-10" db="EMBL/GenBank/DDBJ databases">
        <title>Complete genome sequence of Paludibaculum fermentans P105T, a facultatively anaerobic acidobacterium capable of dissimilatory Fe(III) reduction.</title>
        <authorList>
            <person name="Dedysh S.N."/>
            <person name="Beletsky A.V."/>
            <person name="Kulichevskaya I.S."/>
            <person name="Mardanov A.V."/>
            <person name="Ravin N.V."/>
        </authorList>
    </citation>
    <scope>NUCLEOTIDE SEQUENCE [LARGE SCALE GENOMIC DNA]</scope>
    <source>
        <strain evidence="3 4">P105</strain>
    </source>
</reference>
<name>A0A7S7NSK2_PALFE</name>
<feature type="chain" id="PRO_5032864672" evidence="1">
    <location>
        <begin position="23"/>
        <end position="233"/>
    </location>
</feature>
<sequence length="233" mass="24439">MRRSRALGLGLLLLAAGTQLSAATLISEGFTDVTTLAGDGWVVINNSAPIGTDSWFQGNTGVFNAQSGPADAYIAANFLSAAASGNVSNWLISPVITFSYSTGISFYTRTESPQLFADSLELRLSTNGASTDVGASDSSVGDFTTLILSVNPLLNQTGYPGSWTHVTAVLNPFVGTVSGRLALRYLVPDTSTNGNYIGVDTFKVEAVPEPATFGLMAAGFGAILLRRLRRQCK</sequence>
<accession>A0A7S7NSK2</accession>
<dbReference type="Gene3D" id="2.60.120.200">
    <property type="match status" value="1"/>
</dbReference>